<dbReference type="Proteomes" id="UP000790377">
    <property type="component" value="Unassembled WGS sequence"/>
</dbReference>
<comment type="caution">
    <text evidence="1">The sequence shown here is derived from an EMBL/GenBank/DDBJ whole genome shotgun (WGS) entry which is preliminary data.</text>
</comment>
<sequence length="207" mass="22922">MMGQVVEKMKSVAPHLWGVVYALLDGIPSRQRAVNARPGVDAESAQHFKEILGQIRKMAQTLRAAFAYDNFDIDFKASQPTLEHQSTFVSATSATLIPLFNVPDINALCCSAALWAKDPRNPKPSSFPLTSEEKDMLVLHKNDTYSPSLHADRLNPRQEAFTCHIRDILAISNRASGNPIPLVESLSTKLNRFLRQGGLSDIHDPAF</sequence>
<evidence type="ECO:0000313" key="1">
    <source>
        <dbReference type="EMBL" id="KAH7910388.1"/>
    </source>
</evidence>
<feature type="non-terminal residue" evidence="1">
    <location>
        <position position="207"/>
    </location>
</feature>
<protein>
    <submittedName>
        <fullName evidence="1">Uncharacterized protein</fullName>
    </submittedName>
</protein>
<proteinExistence type="predicted"/>
<organism evidence="1 2">
    <name type="scientific">Hygrophoropsis aurantiaca</name>
    <dbReference type="NCBI Taxonomy" id="72124"/>
    <lineage>
        <taxon>Eukaryota</taxon>
        <taxon>Fungi</taxon>
        <taxon>Dikarya</taxon>
        <taxon>Basidiomycota</taxon>
        <taxon>Agaricomycotina</taxon>
        <taxon>Agaricomycetes</taxon>
        <taxon>Agaricomycetidae</taxon>
        <taxon>Boletales</taxon>
        <taxon>Coniophorineae</taxon>
        <taxon>Hygrophoropsidaceae</taxon>
        <taxon>Hygrophoropsis</taxon>
    </lineage>
</organism>
<gene>
    <name evidence="1" type="ORF">BJ138DRAFT_1152991</name>
</gene>
<evidence type="ECO:0000313" key="2">
    <source>
        <dbReference type="Proteomes" id="UP000790377"/>
    </source>
</evidence>
<reference evidence="1" key="1">
    <citation type="journal article" date="2021" name="New Phytol.">
        <title>Evolutionary innovations through gain and loss of genes in the ectomycorrhizal Boletales.</title>
        <authorList>
            <person name="Wu G."/>
            <person name="Miyauchi S."/>
            <person name="Morin E."/>
            <person name="Kuo A."/>
            <person name="Drula E."/>
            <person name="Varga T."/>
            <person name="Kohler A."/>
            <person name="Feng B."/>
            <person name="Cao Y."/>
            <person name="Lipzen A."/>
            <person name="Daum C."/>
            <person name="Hundley H."/>
            <person name="Pangilinan J."/>
            <person name="Johnson J."/>
            <person name="Barry K."/>
            <person name="LaButti K."/>
            <person name="Ng V."/>
            <person name="Ahrendt S."/>
            <person name="Min B."/>
            <person name="Choi I.G."/>
            <person name="Park H."/>
            <person name="Plett J.M."/>
            <person name="Magnuson J."/>
            <person name="Spatafora J.W."/>
            <person name="Nagy L.G."/>
            <person name="Henrissat B."/>
            <person name="Grigoriev I.V."/>
            <person name="Yang Z.L."/>
            <person name="Xu J."/>
            <person name="Martin F.M."/>
        </authorList>
    </citation>
    <scope>NUCLEOTIDE SEQUENCE</scope>
    <source>
        <strain evidence="1">ATCC 28755</strain>
    </source>
</reference>
<dbReference type="EMBL" id="MU267715">
    <property type="protein sequence ID" value="KAH7910388.1"/>
    <property type="molecule type" value="Genomic_DNA"/>
</dbReference>
<accession>A0ACB8ABC1</accession>
<keyword evidence="2" id="KW-1185">Reference proteome</keyword>
<name>A0ACB8ABC1_9AGAM</name>